<dbReference type="InterPro" id="IPR015422">
    <property type="entry name" value="PyrdxlP-dep_Trfase_small"/>
</dbReference>
<dbReference type="Gene3D" id="3.40.640.10">
    <property type="entry name" value="Type I PLP-dependent aspartate aminotransferase-like (Major domain)"/>
    <property type="match status" value="1"/>
</dbReference>
<reference evidence="6 7" key="1">
    <citation type="submission" date="2016-11" db="EMBL/GenBank/DDBJ databases">
        <authorList>
            <person name="Jaros S."/>
            <person name="Januszkiewicz K."/>
            <person name="Wedrychowicz H."/>
        </authorList>
    </citation>
    <scope>NUCLEOTIDE SEQUENCE [LARGE SCALE GENOMIC DNA]</scope>
    <source>
        <strain evidence="6 7">CGMCC 1.10190</strain>
    </source>
</reference>
<dbReference type="Pfam" id="PF00266">
    <property type="entry name" value="Aminotran_5"/>
    <property type="match status" value="1"/>
</dbReference>
<evidence type="ECO:0000313" key="6">
    <source>
        <dbReference type="EMBL" id="SHI25791.1"/>
    </source>
</evidence>
<dbReference type="STRING" id="658167.SAMN04488135_11693"/>
<comment type="similarity">
    <text evidence="3">Belongs to the class-V pyridoxal-phosphate-dependent aminotransferase family.</text>
</comment>
<accession>A0A1M5ZNL7</accession>
<protein>
    <submittedName>
        <fullName evidence="6">Selenocysteine lyase/Cysteine desulfurase</fullName>
    </submittedName>
</protein>
<gene>
    <name evidence="6" type="ORF">SAMN04488135_11693</name>
</gene>
<dbReference type="InterPro" id="IPR015421">
    <property type="entry name" value="PyrdxlP-dep_Trfase_major"/>
</dbReference>
<evidence type="ECO:0000256" key="3">
    <source>
        <dbReference type="RuleBase" id="RU004075"/>
    </source>
</evidence>
<dbReference type="AlphaFoldDB" id="A0A1M5ZNL7"/>
<evidence type="ECO:0000256" key="1">
    <source>
        <dbReference type="ARBA" id="ARBA00001933"/>
    </source>
</evidence>
<dbReference type="GO" id="GO:0016829">
    <property type="term" value="F:lyase activity"/>
    <property type="evidence" value="ECO:0007669"/>
    <property type="project" value="UniProtKB-KW"/>
</dbReference>
<name>A0A1M5ZNL7_9BURK</name>
<evidence type="ECO:0000256" key="4">
    <source>
        <dbReference type="RuleBase" id="RU004504"/>
    </source>
</evidence>
<dbReference type="PROSITE" id="PS00595">
    <property type="entry name" value="AA_TRANSFER_CLASS_5"/>
    <property type="match status" value="1"/>
</dbReference>
<feature type="domain" description="Aminotransferase class V" evidence="5">
    <location>
        <begin position="59"/>
        <end position="335"/>
    </location>
</feature>
<dbReference type="SUPFAM" id="SSF53383">
    <property type="entry name" value="PLP-dependent transferases"/>
    <property type="match status" value="1"/>
</dbReference>
<dbReference type="OrthoDB" id="9764293at2"/>
<dbReference type="Proteomes" id="UP000184226">
    <property type="component" value="Unassembled WGS sequence"/>
</dbReference>
<dbReference type="PANTHER" id="PTHR43586:SF15">
    <property type="entry name" value="BLR3095 PROTEIN"/>
    <property type="match status" value="1"/>
</dbReference>
<organism evidence="6 7">
    <name type="scientific">Pollutimonas bauzanensis</name>
    <dbReference type="NCBI Taxonomy" id="658167"/>
    <lineage>
        <taxon>Bacteria</taxon>
        <taxon>Pseudomonadati</taxon>
        <taxon>Pseudomonadota</taxon>
        <taxon>Betaproteobacteria</taxon>
        <taxon>Burkholderiales</taxon>
        <taxon>Alcaligenaceae</taxon>
        <taxon>Pollutimonas</taxon>
    </lineage>
</organism>
<keyword evidence="2" id="KW-0663">Pyridoxal phosphate</keyword>
<evidence type="ECO:0000256" key="2">
    <source>
        <dbReference type="ARBA" id="ARBA00022898"/>
    </source>
</evidence>
<evidence type="ECO:0000313" key="7">
    <source>
        <dbReference type="Proteomes" id="UP000184226"/>
    </source>
</evidence>
<comment type="cofactor">
    <cofactor evidence="1 4">
        <name>pyridoxal 5'-phosphate</name>
        <dbReference type="ChEBI" id="CHEBI:597326"/>
    </cofactor>
</comment>
<dbReference type="PANTHER" id="PTHR43586">
    <property type="entry name" value="CYSTEINE DESULFURASE"/>
    <property type="match status" value="1"/>
</dbReference>
<proteinExistence type="inferred from homology"/>
<dbReference type="EMBL" id="FQXE01000016">
    <property type="protein sequence ID" value="SHI25791.1"/>
    <property type="molecule type" value="Genomic_DNA"/>
</dbReference>
<dbReference type="InterPro" id="IPR000192">
    <property type="entry name" value="Aminotrans_V_dom"/>
</dbReference>
<evidence type="ECO:0000259" key="5">
    <source>
        <dbReference type="Pfam" id="PF00266"/>
    </source>
</evidence>
<dbReference type="InterPro" id="IPR020578">
    <property type="entry name" value="Aminotrans_V_PyrdxlP_BS"/>
</dbReference>
<sequence>MNLNLEANLSQIRSLFPVTRELVYLDLGGRAPLATPVRAALDAYLDDCMYGRIDKSVLFETTEKVRDQFAALINCHPDEVTYTKNTSEGLNMVCTAMQWRSGDNVIICPELEHPNNIYLWLNLRQHGVEVRFVHHENGFMPVDAMIAAMDERTRLLTASSISFSPGFRTDLEKVGRACRANGTVFLVDGAQSVGVSHTDVKQMNIDALSVSTQKGMLGLYGMGFLYIRRELAEKLRPAYIARFSIDMGNADAHESDFGGSDFKFMAAARRFDLGNYNFPAVCAAHASLELILKIGTKEIDAYVTSLATKLADGFTELGLPVCGGAPGPHTGQIVTVGQYGSGGDSGTNDELLNGLYRYLLANKVKLSMRRGLLRFSMHIYNNMDEIKVVLGLTRKYIGELK</sequence>
<keyword evidence="6" id="KW-0456">Lyase</keyword>
<dbReference type="Gene3D" id="3.90.1150.10">
    <property type="entry name" value="Aspartate Aminotransferase, domain 1"/>
    <property type="match status" value="1"/>
</dbReference>
<dbReference type="InterPro" id="IPR015424">
    <property type="entry name" value="PyrdxlP-dep_Trfase"/>
</dbReference>
<keyword evidence="7" id="KW-1185">Reference proteome</keyword>